<organism evidence="1 2">
    <name type="scientific">Streptomyces sparsogenes DSM 40356</name>
    <dbReference type="NCBI Taxonomy" id="1331668"/>
    <lineage>
        <taxon>Bacteria</taxon>
        <taxon>Bacillati</taxon>
        <taxon>Actinomycetota</taxon>
        <taxon>Actinomycetes</taxon>
        <taxon>Kitasatosporales</taxon>
        <taxon>Streptomycetaceae</taxon>
        <taxon>Streptomyces</taxon>
    </lineage>
</organism>
<proteinExistence type="predicted"/>
<protein>
    <submittedName>
        <fullName evidence="1">Uncharacterized protein</fullName>
    </submittedName>
</protein>
<evidence type="ECO:0000313" key="2">
    <source>
        <dbReference type="Proteomes" id="UP000186168"/>
    </source>
</evidence>
<dbReference type="STRING" id="67365.GCA_001704635_04130"/>
<gene>
    <name evidence="1" type="ORF">SPAR_17680</name>
</gene>
<dbReference type="Proteomes" id="UP000186168">
    <property type="component" value="Unassembled WGS sequence"/>
</dbReference>
<dbReference type="EMBL" id="ASQP01000248">
    <property type="protein sequence ID" value="OMI38085.1"/>
    <property type="molecule type" value="Genomic_DNA"/>
</dbReference>
<keyword evidence="2" id="KW-1185">Reference proteome</keyword>
<accession>A0A1R1SIF8</accession>
<sequence>MSTMANVEGHAEHVLVTLSGISRDDADTVFNVLHGCYRSDDAYAGLPQHPLEEHPVVWTSTFEVTPTRTEPEPTALTAPITADLQGCPCQVEQIREVLARAFVIEDRGKVPGDQEREVELRLVPREAGLEHG</sequence>
<dbReference type="AlphaFoldDB" id="A0A1R1SIF8"/>
<comment type="caution">
    <text evidence="1">The sequence shown here is derived from an EMBL/GenBank/DDBJ whole genome shotgun (WGS) entry which is preliminary data.</text>
</comment>
<name>A0A1R1SIF8_9ACTN</name>
<evidence type="ECO:0000313" key="1">
    <source>
        <dbReference type="EMBL" id="OMI38085.1"/>
    </source>
</evidence>
<reference evidence="1 2" key="1">
    <citation type="submission" date="2013-05" db="EMBL/GenBank/DDBJ databases">
        <title>Genome sequence of Streptomyces sparsogenes DSM 40356.</title>
        <authorList>
            <person name="Coyne S."/>
            <person name="Seebeck F.P."/>
        </authorList>
    </citation>
    <scope>NUCLEOTIDE SEQUENCE [LARGE SCALE GENOMIC DNA]</scope>
    <source>
        <strain evidence="1 2">DSM 40356</strain>
    </source>
</reference>